<dbReference type="NCBIfam" id="TIGR01752">
    <property type="entry name" value="flav_long"/>
    <property type="match status" value="1"/>
</dbReference>
<proteinExistence type="inferred from homology"/>
<feature type="chain" id="PRO_5040977441" description="Flavodoxin-like domain-containing protein" evidence="7">
    <location>
        <begin position="16"/>
        <end position="205"/>
    </location>
</feature>
<evidence type="ECO:0000256" key="3">
    <source>
        <dbReference type="ARBA" id="ARBA00022448"/>
    </source>
</evidence>
<keyword evidence="4" id="KW-0285">Flavoprotein</keyword>
<dbReference type="EMBL" id="BLQM01000206">
    <property type="protein sequence ID" value="GMH75327.1"/>
    <property type="molecule type" value="Genomic_DNA"/>
</dbReference>
<dbReference type="SUPFAM" id="SSF52218">
    <property type="entry name" value="Flavoproteins"/>
    <property type="match status" value="1"/>
</dbReference>
<evidence type="ECO:0000259" key="8">
    <source>
        <dbReference type="PROSITE" id="PS50902"/>
    </source>
</evidence>
<evidence type="ECO:0000256" key="7">
    <source>
        <dbReference type="SAM" id="SignalP"/>
    </source>
</evidence>
<dbReference type="Proteomes" id="UP001162640">
    <property type="component" value="Unassembled WGS sequence"/>
</dbReference>
<evidence type="ECO:0000256" key="6">
    <source>
        <dbReference type="ARBA" id="ARBA00022982"/>
    </source>
</evidence>
<dbReference type="NCBIfam" id="NF006738">
    <property type="entry name" value="PRK09267.1-4"/>
    <property type="match status" value="1"/>
</dbReference>
<comment type="cofactor">
    <cofactor evidence="1">
        <name>FMN</name>
        <dbReference type="ChEBI" id="CHEBI:58210"/>
    </cofactor>
</comment>
<protein>
    <recommendedName>
        <fullName evidence="8">Flavodoxin-like domain-containing protein</fullName>
    </recommendedName>
</protein>
<sequence length="205" mass="21966">MKLALTLCLIVPAASWHMVGRPAMRPRTSLDATGVFYSTMTGNTETCGNHIVEALKGAGVDASDLTDIGDADSVDSFDSLIVGAPTWHTGADSERSGTAWDEWLYDTLPSLDLSGKKVAVFGCGDQEGYADNYCDAAGELFDQFKAAGATLVGMTSTDGYNHVESKAEVESGKFCGQMFDEDNQYDESEGRAKAWVEQLKGEGMF</sequence>
<keyword evidence="5" id="KW-0288">FMN</keyword>
<dbReference type="PIRSF" id="PIRSF038996">
    <property type="entry name" value="FldA"/>
    <property type="match status" value="1"/>
</dbReference>
<keyword evidence="3" id="KW-0813">Transport</keyword>
<dbReference type="Pfam" id="PF00258">
    <property type="entry name" value="Flavodoxin_1"/>
    <property type="match status" value="1"/>
</dbReference>
<feature type="domain" description="Flavodoxin-like" evidence="8">
    <location>
        <begin position="33"/>
        <end position="200"/>
    </location>
</feature>
<dbReference type="AlphaFoldDB" id="A0A9W7AN71"/>
<organism evidence="9 10">
    <name type="scientific">Triparma laevis f. inornata</name>
    <dbReference type="NCBI Taxonomy" id="1714386"/>
    <lineage>
        <taxon>Eukaryota</taxon>
        <taxon>Sar</taxon>
        <taxon>Stramenopiles</taxon>
        <taxon>Ochrophyta</taxon>
        <taxon>Bolidophyceae</taxon>
        <taxon>Parmales</taxon>
        <taxon>Triparmaceae</taxon>
        <taxon>Triparma</taxon>
    </lineage>
</organism>
<dbReference type="InterPro" id="IPR010086">
    <property type="entry name" value="Flavodoxin_lc"/>
</dbReference>
<comment type="caution">
    <text evidence="9">The sequence shown here is derived from an EMBL/GenBank/DDBJ whole genome shotgun (WGS) entry which is preliminary data.</text>
</comment>
<comment type="similarity">
    <text evidence="2">Belongs to the flavodoxin family.</text>
</comment>
<reference evidence="10" key="1">
    <citation type="journal article" date="2023" name="Commun. Biol.">
        <title>Genome analysis of Parmales, the sister group of diatoms, reveals the evolutionary specialization of diatoms from phago-mixotrophs to photoautotrophs.</title>
        <authorList>
            <person name="Ban H."/>
            <person name="Sato S."/>
            <person name="Yoshikawa S."/>
            <person name="Yamada K."/>
            <person name="Nakamura Y."/>
            <person name="Ichinomiya M."/>
            <person name="Sato N."/>
            <person name="Blanc-Mathieu R."/>
            <person name="Endo H."/>
            <person name="Kuwata A."/>
            <person name="Ogata H."/>
        </authorList>
    </citation>
    <scope>NUCLEOTIDE SEQUENCE [LARGE SCALE GENOMIC DNA]</scope>
</reference>
<dbReference type="PANTHER" id="PTHR42809:SF1">
    <property type="entry name" value="FLAVODOXIN 1"/>
    <property type="match status" value="1"/>
</dbReference>
<dbReference type="InterPro" id="IPR050619">
    <property type="entry name" value="Flavodoxin"/>
</dbReference>
<keyword evidence="7" id="KW-0732">Signal</keyword>
<dbReference type="InterPro" id="IPR029039">
    <property type="entry name" value="Flavoprotein-like_sf"/>
</dbReference>
<dbReference type="GO" id="GO:0010181">
    <property type="term" value="F:FMN binding"/>
    <property type="evidence" value="ECO:0007669"/>
    <property type="project" value="InterPro"/>
</dbReference>
<evidence type="ECO:0000256" key="5">
    <source>
        <dbReference type="ARBA" id="ARBA00022643"/>
    </source>
</evidence>
<evidence type="ECO:0000256" key="2">
    <source>
        <dbReference type="ARBA" id="ARBA00005267"/>
    </source>
</evidence>
<feature type="signal peptide" evidence="7">
    <location>
        <begin position="1"/>
        <end position="15"/>
    </location>
</feature>
<dbReference type="PROSITE" id="PS50902">
    <property type="entry name" value="FLAVODOXIN_LIKE"/>
    <property type="match status" value="1"/>
</dbReference>
<name>A0A9W7AN71_9STRA</name>
<evidence type="ECO:0000313" key="9">
    <source>
        <dbReference type="EMBL" id="GMH75327.1"/>
    </source>
</evidence>
<keyword evidence="6" id="KW-0249">Electron transport</keyword>
<dbReference type="InterPro" id="IPR008254">
    <property type="entry name" value="Flavodoxin/NO_synth"/>
</dbReference>
<gene>
    <name evidence="9" type="ORF">TL16_g06724</name>
</gene>
<evidence type="ECO:0000256" key="1">
    <source>
        <dbReference type="ARBA" id="ARBA00001917"/>
    </source>
</evidence>
<accession>A0A9W7AN71</accession>
<evidence type="ECO:0000256" key="4">
    <source>
        <dbReference type="ARBA" id="ARBA00022630"/>
    </source>
</evidence>
<dbReference type="Gene3D" id="3.40.50.360">
    <property type="match status" value="1"/>
</dbReference>
<dbReference type="PANTHER" id="PTHR42809">
    <property type="entry name" value="FLAVODOXIN 2"/>
    <property type="match status" value="1"/>
</dbReference>
<evidence type="ECO:0000313" key="10">
    <source>
        <dbReference type="Proteomes" id="UP001162640"/>
    </source>
</evidence>